<evidence type="ECO:0000256" key="9">
    <source>
        <dbReference type="ARBA" id="ARBA00023212"/>
    </source>
</evidence>
<dbReference type="InterPro" id="IPR036028">
    <property type="entry name" value="SH3-like_dom_sf"/>
</dbReference>
<keyword evidence="7" id="KW-0597">Phosphoprotein</keyword>
<dbReference type="CDD" id="cd11971">
    <property type="entry name" value="SH3_Abi1"/>
    <property type="match status" value="1"/>
</dbReference>
<dbReference type="PANTHER" id="PTHR10460">
    <property type="entry name" value="ABL INTERACTOR FAMILY MEMBER"/>
    <property type="match status" value="1"/>
</dbReference>
<evidence type="ECO:0008006" key="17">
    <source>
        <dbReference type="Google" id="ProtNLM"/>
    </source>
</evidence>
<dbReference type="InterPro" id="IPR028457">
    <property type="entry name" value="ABI"/>
</dbReference>
<dbReference type="InterPro" id="IPR001452">
    <property type="entry name" value="SH3_domain"/>
</dbReference>
<proteinExistence type="inferred from homology"/>
<evidence type="ECO:0000256" key="11">
    <source>
        <dbReference type="PROSITE-ProRule" id="PRU00192"/>
    </source>
</evidence>
<keyword evidence="6" id="KW-0963">Cytoplasm</keyword>
<keyword evidence="16" id="KW-1185">Reference proteome</keyword>
<evidence type="ECO:0000256" key="6">
    <source>
        <dbReference type="ARBA" id="ARBA00022490"/>
    </source>
</evidence>
<dbReference type="GO" id="GO:0017124">
    <property type="term" value="F:SH3 domain binding"/>
    <property type="evidence" value="ECO:0007669"/>
    <property type="project" value="TreeGrafter"/>
</dbReference>
<keyword evidence="5 11" id="KW-0728">SH3 domain</keyword>
<dbReference type="Gene3D" id="2.30.30.40">
    <property type="entry name" value="SH3 Domains"/>
    <property type="match status" value="1"/>
</dbReference>
<evidence type="ECO:0000256" key="4">
    <source>
        <dbReference type="ARBA" id="ARBA00010020"/>
    </source>
</evidence>
<feature type="compositionally biased region" description="Gly residues" evidence="12">
    <location>
        <begin position="238"/>
        <end position="253"/>
    </location>
</feature>
<dbReference type="SUPFAM" id="SSF50044">
    <property type="entry name" value="SH3-domain"/>
    <property type="match status" value="1"/>
</dbReference>
<dbReference type="GO" id="GO:0030175">
    <property type="term" value="C:filopodium"/>
    <property type="evidence" value="ECO:0007669"/>
    <property type="project" value="UniProtKB-SubCell"/>
</dbReference>
<dbReference type="InterPro" id="IPR035725">
    <property type="entry name" value="Abi1_SH3"/>
</dbReference>
<organism evidence="15 16">
    <name type="scientific">Poecilia mexicana</name>
    <dbReference type="NCBI Taxonomy" id="48701"/>
    <lineage>
        <taxon>Eukaryota</taxon>
        <taxon>Metazoa</taxon>
        <taxon>Chordata</taxon>
        <taxon>Craniata</taxon>
        <taxon>Vertebrata</taxon>
        <taxon>Euteleostomi</taxon>
        <taxon>Actinopterygii</taxon>
        <taxon>Neopterygii</taxon>
        <taxon>Teleostei</taxon>
        <taxon>Neoteleostei</taxon>
        <taxon>Acanthomorphata</taxon>
        <taxon>Ovalentaria</taxon>
        <taxon>Atherinomorphae</taxon>
        <taxon>Cyprinodontiformes</taxon>
        <taxon>Poeciliidae</taxon>
        <taxon>Poeciliinae</taxon>
        <taxon>Poecilia</taxon>
    </lineage>
</organism>
<feature type="domain" description="T-SNARE coiled-coil homology" evidence="14">
    <location>
        <begin position="45"/>
        <end position="107"/>
    </location>
</feature>
<reference evidence="15" key="2">
    <citation type="submission" date="2025-09" db="UniProtKB">
        <authorList>
            <consortium name="Ensembl"/>
        </authorList>
    </citation>
    <scope>IDENTIFICATION</scope>
</reference>
<evidence type="ECO:0000256" key="5">
    <source>
        <dbReference type="ARBA" id="ARBA00022443"/>
    </source>
</evidence>
<feature type="compositionally biased region" description="Polar residues" evidence="12">
    <location>
        <begin position="218"/>
        <end position="231"/>
    </location>
</feature>
<evidence type="ECO:0000259" key="13">
    <source>
        <dbReference type="PROSITE" id="PS50002"/>
    </source>
</evidence>
<evidence type="ECO:0000256" key="10">
    <source>
        <dbReference type="ARBA" id="ARBA00023273"/>
    </source>
</evidence>
<reference evidence="15" key="1">
    <citation type="submission" date="2025-08" db="UniProtKB">
        <authorList>
            <consortium name="Ensembl"/>
        </authorList>
    </citation>
    <scope>IDENTIFICATION</scope>
</reference>
<dbReference type="PROSITE" id="PS50002">
    <property type="entry name" value="SH3"/>
    <property type="match status" value="1"/>
</dbReference>
<evidence type="ECO:0000259" key="14">
    <source>
        <dbReference type="PROSITE" id="PS50192"/>
    </source>
</evidence>
<comment type="subcellular location">
    <subcellularLocation>
        <location evidence="2">Cell projection</location>
        <location evidence="2">Filopodium</location>
    </subcellularLocation>
    <subcellularLocation>
        <location evidence="3">Cell projection</location>
        <location evidence="3">Lamellipodium</location>
    </subcellularLocation>
    <subcellularLocation>
        <location evidence="1">Cytoplasm</location>
        <location evidence="1">Cytoskeleton</location>
    </subcellularLocation>
</comment>
<feature type="compositionally biased region" description="Pro residues" evidence="12">
    <location>
        <begin position="274"/>
        <end position="283"/>
    </location>
</feature>
<name>A0A3B3Y1A9_9TELE</name>
<dbReference type="Proteomes" id="UP000261480">
    <property type="component" value="Unplaced"/>
</dbReference>
<feature type="region of interest" description="Disordered" evidence="12">
    <location>
        <begin position="154"/>
        <end position="298"/>
    </location>
</feature>
<comment type="similarity">
    <text evidence="4">Belongs to the ABI family.</text>
</comment>
<evidence type="ECO:0000256" key="1">
    <source>
        <dbReference type="ARBA" id="ARBA00004245"/>
    </source>
</evidence>
<evidence type="ECO:0000256" key="8">
    <source>
        <dbReference type="ARBA" id="ARBA00023054"/>
    </source>
</evidence>
<dbReference type="GO" id="GO:0035591">
    <property type="term" value="F:signaling adaptor activity"/>
    <property type="evidence" value="ECO:0007669"/>
    <property type="project" value="TreeGrafter"/>
</dbReference>
<dbReference type="PANTHER" id="PTHR10460:SF40">
    <property type="entry name" value="ABL INTERACTOR 1 ISOFORM X1"/>
    <property type="match status" value="1"/>
</dbReference>
<accession>A0A3B3Y1A9</accession>
<dbReference type="PRINTS" id="PR00452">
    <property type="entry name" value="SH3DOMAIN"/>
</dbReference>
<evidence type="ECO:0000313" key="16">
    <source>
        <dbReference type="Proteomes" id="UP000261480"/>
    </source>
</evidence>
<dbReference type="GO" id="GO:0001764">
    <property type="term" value="P:neuron migration"/>
    <property type="evidence" value="ECO:0007669"/>
    <property type="project" value="TreeGrafter"/>
</dbReference>
<dbReference type="Pfam" id="PF07815">
    <property type="entry name" value="Abi_HHR"/>
    <property type="match status" value="1"/>
</dbReference>
<dbReference type="SMART" id="SM00326">
    <property type="entry name" value="SH3"/>
    <property type="match status" value="1"/>
</dbReference>
<evidence type="ECO:0000256" key="2">
    <source>
        <dbReference type="ARBA" id="ARBA00004486"/>
    </source>
</evidence>
<keyword evidence="8" id="KW-0175">Coiled coil</keyword>
<dbReference type="GO" id="GO:0031209">
    <property type="term" value="C:SCAR complex"/>
    <property type="evidence" value="ECO:0007669"/>
    <property type="project" value="TreeGrafter"/>
</dbReference>
<dbReference type="GO" id="GO:0030027">
    <property type="term" value="C:lamellipodium"/>
    <property type="evidence" value="ECO:0007669"/>
    <property type="project" value="UniProtKB-SubCell"/>
</dbReference>
<sequence length="389" mass="42434">MAELQMLLEEEIPAGKRALVESYQNLSRVAEYCENNYVQAQDKKKALEETKAYTTQSLASVAYQINALANNVLQLLDIQASQLRRMESSINHISQTVDIHKEKVARREIGILTTNKNTSRTHKIIAPANMERPVRYIRKPIDYTLLDDVGHGVKQHGNNAAGRGGTLSRTNPPSQKPPSPPMAGRGTLGRNTPYKTLEPVKPPVVPNDYMTSPARLGNQHSPARTASLNQRPRTHSGSSGGSGGRENSGGSGVGVPLAVPTPSPPSMGQVTDSPAPPPPPPPEDIGVFEEPAPPPPPPPVDYEEEEAAVVHYSDPYADGDPHWAPKVYLEKVVAIYDYTKDKEDELSFMEGAIIYIIKKNDDGWFEGVCNGVTGLFPGNYVESIMHYAD</sequence>
<dbReference type="PROSITE" id="PS50192">
    <property type="entry name" value="T_SNARE"/>
    <property type="match status" value="1"/>
</dbReference>
<dbReference type="InterPro" id="IPR000727">
    <property type="entry name" value="T_SNARE_dom"/>
</dbReference>
<evidence type="ECO:0000256" key="12">
    <source>
        <dbReference type="SAM" id="MobiDB-lite"/>
    </source>
</evidence>
<dbReference type="AlphaFoldDB" id="A0A3B3Y1A9"/>
<protein>
    <recommendedName>
        <fullName evidence="17">Abl interactor 1</fullName>
    </recommendedName>
</protein>
<keyword evidence="9" id="KW-0206">Cytoskeleton</keyword>
<dbReference type="InterPro" id="IPR012849">
    <property type="entry name" value="Abl-interactor_HHR_dom"/>
</dbReference>
<keyword evidence="10" id="KW-0966">Cell projection</keyword>
<dbReference type="Gene3D" id="6.10.140.1620">
    <property type="match status" value="1"/>
</dbReference>
<feature type="domain" description="SH3" evidence="13">
    <location>
        <begin position="327"/>
        <end position="386"/>
    </location>
</feature>
<evidence type="ECO:0000256" key="3">
    <source>
        <dbReference type="ARBA" id="ARBA00004510"/>
    </source>
</evidence>
<dbReference type="FunFam" id="2.30.30.40:FF:000002">
    <property type="entry name" value="abl interactor 1 isoform X1"/>
    <property type="match status" value="1"/>
</dbReference>
<evidence type="ECO:0000256" key="7">
    <source>
        <dbReference type="ARBA" id="ARBA00022553"/>
    </source>
</evidence>
<dbReference type="Ensembl" id="ENSPMET00000016040.1">
    <property type="protein sequence ID" value="ENSPMEP00000021149.1"/>
    <property type="gene ID" value="ENSPMEG00000001110.1"/>
</dbReference>
<dbReference type="GO" id="GO:0005856">
    <property type="term" value="C:cytoskeleton"/>
    <property type="evidence" value="ECO:0007669"/>
    <property type="project" value="UniProtKB-SubCell"/>
</dbReference>
<evidence type="ECO:0000313" key="15">
    <source>
        <dbReference type="Ensembl" id="ENSPMEP00000021149.1"/>
    </source>
</evidence>
<dbReference type="Pfam" id="PF00018">
    <property type="entry name" value="SH3_1"/>
    <property type="match status" value="1"/>
</dbReference>